<dbReference type="InterPro" id="IPR050121">
    <property type="entry name" value="Cytochrome_P450_monoxygenase"/>
</dbReference>
<dbReference type="InterPro" id="IPR002401">
    <property type="entry name" value="Cyt_P450_E_grp-I"/>
</dbReference>
<comment type="caution">
    <text evidence="6">The sequence shown here is derived from an EMBL/GenBank/DDBJ whole genome shotgun (WGS) entry which is preliminary data.</text>
</comment>
<evidence type="ECO:0000313" key="7">
    <source>
        <dbReference type="Proteomes" id="UP001283341"/>
    </source>
</evidence>
<protein>
    <submittedName>
        <fullName evidence="6">Cytochrome P450</fullName>
    </submittedName>
</protein>
<evidence type="ECO:0000313" key="6">
    <source>
        <dbReference type="EMBL" id="KAK3324903.1"/>
    </source>
</evidence>
<reference evidence="6" key="2">
    <citation type="submission" date="2023-06" db="EMBL/GenBank/DDBJ databases">
        <authorList>
            <consortium name="Lawrence Berkeley National Laboratory"/>
            <person name="Haridas S."/>
            <person name="Hensen N."/>
            <person name="Bonometti L."/>
            <person name="Westerberg I."/>
            <person name="Brannstrom I.O."/>
            <person name="Guillou S."/>
            <person name="Cros-Aarteil S."/>
            <person name="Calhoun S."/>
            <person name="Kuo A."/>
            <person name="Mondo S."/>
            <person name="Pangilinan J."/>
            <person name="Riley R."/>
            <person name="Labutti K."/>
            <person name="Andreopoulos B."/>
            <person name="Lipzen A."/>
            <person name="Chen C."/>
            <person name="Yanf M."/>
            <person name="Daum C."/>
            <person name="Ng V."/>
            <person name="Clum A."/>
            <person name="Steindorff A."/>
            <person name="Ohm R."/>
            <person name="Martin F."/>
            <person name="Silar P."/>
            <person name="Natvig D."/>
            <person name="Lalanne C."/>
            <person name="Gautier V."/>
            <person name="Ament-Velasquez S.L."/>
            <person name="Kruys A."/>
            <person name="Hutchinson M.I."/>
            <person name="Powell A.J."/>
            <person name="Barry K."/>
            <person name="Miller A.N."/>
            <person name="Grigoriev I.V."/>
            <person name="Debuchy R."/>
            <person name="Gladieux P."/>
            <person name="Thoren M.H."/>
            <person name="Johannesson H."/>
        </authorList>
    </citation>
    <scope>NUCLEOTIDE SEQUENCE</scope>
    <source>
        <strain evidence="6">CBS 118394</strain>
    </source>
</reference>
<name>A0AAE0MAV5_9PEZI</name>
<gene>
    <name evidence="6" type="ORF">B0H66DRAFT_447102</name>
</gene>
<dbReference type="GO" id="GO:0004497">
    <property type="term" value="F:monooxygenase activity"/>
    <property type="evidence" value="ECO:0007669"/>
    <property type="project" value="InterPro"/>
</dbReference>
<dbReference type="EMBL" id="JAUEDM010000002">
    <property type="protein sequence ID" value="KAK3324903.1"/>
    <property type="molecule type" value="Genomic_DNA"/>
</dbReference>
<dbReference type="Proteomes" id="UP001283341">
    <property type="component" value="Unassembled WGS sequence"/>
</dbReference>
<accession>A0AAE0MAV5</accession>
<reference evidence="6" key="1">
    <citation type="journal article" date="2023" name="Mol. Phylogenet. Evol.">
        <title>Genome-scale phylogeny and comparative genomics of the fungal order Sordariales.</title>
        <authorList>
            <person name="Hensen N."/>
            <person name="Bonometti L."/>
            <person name="Westerberg I."/>
            <person name="Brannstrom I.O."/>
            <person name="Guillou S."/>
            <person name="Cros-Aarteil S."/>
            <person name="Calhoun S."/>
            <person name="Haridas S."/>
            <person name="Kuo A."/>
            <person name="Mondo S."/>
            <person name="Pangilinan J."/>
            <person name="Riley R."/>
            <person name="LaButti K."/>
            <person name="Andreopoulos B."/>
            <person name="Lipzen A."/>
            <person name="Chen C."/>
            <person name="Yan M."/>
            <person name="Daum C."/>
            <person name="Ng V."/>
            <person name="Clum A."/>
            <person name="Steindorff A."/>
            <person name="Ohm R.A."/>
            <person name="Martin F."/>
            <person name="Silar P."/>
            <person name="Natvig D.O."/>
            <person name="Lalanne C."/>
            <person name="Gautier V."/>
            <person name="Ament-Velasquez S.L."/>
            <person name="Kruys A."/>
            <person name="Hutchinson M.I."/>
            <person name="Powell A.J."/>
            <person name="Barry K."/>
            <person name="Miller A.N."/>
            <person name="Grigoriev I.V."/>
            <person name="Debuchy R."/>
            <person name="Gladieux P."/>
            <person name="Hiltunen Thoren M."/>
            <person name="Johannesson H."/>
        </authorList>
    </citation>
    <scope>NUCLEOTIDE SEQUENCE</scope>
    <source>
        <strain evidence="6">CBS 118394</strain>
    </source>
</reference>
<dbReference type="PANTHER" id="PTHR24305">
    <property type="entry name" value="CYTOCHROME P450"/>
    <property type="match status" value="1"/>
</dbReference>
<dbReference type="PRINTS" id="PR00463">
    <property type="entry name" value="EP450I"/>
</dbReference>
<dbReference type="SUPFAM" id="SSF48264">
    <property type="entry name" value="Cytochrome P450"/>
    <property type="match status" value="1"/>
</dbReference>
<dbReference type="GO" id="GO:0020037">
    <property type="term" value="F:heme binding"/>
    <property type="evidence" value="ECO:0007669"/>
    <property type="project" value="InterPro"/>
</dbReference>
<keyword evidence="1 4" id="KW-0349">Heme</keyword>
<evidence type="ECO:0000256" key="5">
    <source>
        <dbReference type="SAM" id="MobiDB-lite"/>
    </source>
</evidence>
<dbReference type="CDD" id="cd11051">
    <property type="entry name" value="CYP59-like"/>
    <property type="match status" value="1"/>
</dbReference>
<sequence>MLARLILVALPLVAVYLFTKFRYKRFKQFSHIPQLKSSFIWGHLKVLHEYISRGPPGCHIDDVLGVMADDLGNPAVVLVDLRPVSSPMAIITSHYVAEQISRPTKQQPWSTPKSPTLGVYHKLIGPQSILLKEGEDWKRMRKRFNPGFARQHLMTLLPVIMDKTATFLKHLDSYAATGEDLELMELTINLTFDIIGAVVMDVDFDAQHHDGQGSFIRLYSELMNSYPGESGRTPWWLQPMSTWNRRQVANRVDNVLKQMIRQKFAESRQQEAGKKSRSVLNLALQGTETLTDELLDETCDQVKTFLFAGHDTTSILLTWIVYEMSRTPRIAKAIRAELDDIFGPDTDPTAVRDKLLSPQGDDMLRRMSYTSAVVKEALRLHPPAGSARMTDPGTHLTVTTPQGEEICLDGMVIYLCHTIIQKDRAVYGDSPNDFVPERWLGDTDTSENGTNVDMPDSTHEKDSGRSKIPVSAWRPFERGPRSCIGQELANIEARVILAMIGRRYDFVKVGLGELYHDEKGQPVLNEKGKYKVKSEIYS</sequence>
<organism evidence="6 7">
    <name type="scientific">Apodospora peruviana</name>
    <dbReference type="NCBI Taxonomy" id="516989"/>
    <lineage>
        <taxon>Eukaryota</taxon>
        <taxon>Fungi</taxon>
        <taxon>Dikarya</taxon>
        <taxon>Ascomycota</taxon>
        <taxon>Pezizomycotina</taxon>
        <taxon>Sordariomycetes</taxon>
        <taxon>Sordariomycetidae</taxon>
        <taxon>Sordariales</taxon>
        <taxon>Lasiosphaeriaceae</taxon>
        <taxon>Apodospora</taxon>
    </lineage>
</organism>
<evidence type="ECO:0000256" key="1">
    <source>
        <dbReference type="ARBA" id="ARBA00022617"/>
    </source>
</evidence>
<comment type="cofactor">
    <cofactor evidence="4">
        <name>heme</name>
        <dbReference type="ChEBI" id="CHEBI:30413"/>
    </cofactor>
</comment>
<feature type="compositionally biased region" description="Basic and acidic residues" evidence="5">
    <location>
        <begin position="456"/>
        <end position="465"/>
    </location>
</feature>
<keyword evidence="7" id="KW-1185">Reference proteome</keyword>
<dbReference type="GO" id="GO:0005506">
    <property type="term" value="F:iron ion binding"/>
    <property type="evidence" value="ECO:0007669"/>
    <property type="project" value="InterPro"/>
</dbReference>
<keyword evidence="3 4" id="KW-0408">Iron</keyword>
<evidence type="ECO:0000256" key="3">
    <source>
        <dbReference type="ARBA" id="ARBA00023004"/>
    </source>
</evidence>
<evidence type="ECO:0000256" key="2">
    <source>
        <dbReference type="ARBA" id="ARBA00022723"/>
    </source>
</evidence>
<dbReference type="AlphaFoldDB" id="A0AAE0MAV5"/>
<feature type="non-terminal residue" evidence="6">
    <location>
        <position position="1"/>
    </location>
</feature>
<dbReference type="PRINTS" id="PR00385">
    <property type="entry name" value="P450"/>
</dbReference>
<evidence type="ECO:0000256" key="4">
    <source>
        <dbReference type="PIRSR" id="PIRSR602401-1"/>
    </source>
</evidence>
<proteinExistence type="predicted"/>
<feature type="region of interest" description="Disordered" evidence="5">
    <location>
        <begin position="439"/>
        <end position="467"/>
    </location>
</feature>
<dbReference type="GO" id="GO:0016705">
    <property type="term" value="F:oxidoreductase activity, acting on paired donors, with incorporation or reduction of molecular oxygen"/>
    <property type="evidence" value="ECO:0007669"/>
    <property type="project" value="InterPro"/>
</dbReference>
<dbReference type="PANTHER" id="PTHR24305:SF222">
    <property type="entry name" value="CYTOCHROME P450 MONOOXYGENASE STCS"/>
    <property type="match status" value="1"/>
</dbReference>
<dbReference type="Pfam" id="PF00067">
    <property type="entry name" value="p450"/>
    <property type="match status" value="1"/>
</dbReference>
<keyword evidence="2 4" id="KW-0479">Metal-binding</keyword>
<dbReference type="InterPro" id="IPR036396">
    <property type="entry name" value="Cyt_P450_sf"/>
</dbReference>
<dbReference type="Gene3D" id="1.10.630.10">
    <property type="entry name" value="Cytochrome P450"/>
    <property type="match status" value="1"/>
</dbReference>
<feature type="binding site" description="axial binding residue" evidence="4">
    <location>
        <position position="483"/>
    </location>
    <ligand>
        <name>heme</name>
        <dbReference type="ChEBI" id="CHEBI:30413"/>
    </ligand>
    <ligandPart>
        <name>Fe</name>
        <dbReference type="ChEBI" id="CHEBI:18248"/>
    </ligandPart>
</feature>
<dbReference type="InterPro" id="IPR001128">
    <property type="entry name" value="Cyt_P450"/>
</dbReference>